<name>A0A839GMA3_9BACT</name>
<organism evidence="9 10">
    <name type="scientific">Rufibacter quisquiliarum</name>
    <dbReference type="NCBI Taxonomy" id="1549639"/>
    <lineage>
        <taxon>Bacteria</taxon>
        <taxon>Pseudomonadati</taxon>
        <taxon>Bacteroidota</taxon>
        <taxon>Cytophagia</taxon>
        <taxon>Cytophagales</taxon>
        <taxon>Hymenobacteraceae</taxon>
        <taxon>Rufibacter</taxon>
    </lineage>
</organism>
<sequence length="230" mass="25947">MKPEEIQITDWLRIVLGEAPWSFLLEVVIRIAFIYLVLMLSMRAMGKRMSGMLSRTEMAALVSLAAANGVAMMDPSRGILPIVIIAAVVVGIERLIAWRTTQNARLERDFLDDMDILVKDGCLQLDLMERTRITQQRLFAQFRHENILNLGKVQRTYLEANGAFTILQFQEKRAGLSLVPDIDPELRNDQENAQGKWACRCCGFVLNHQEEPSGPCPNCGQNSWGQAIES</sequence>
<gene>
    <name evidence="9" type="ORF">FHS90_004591</name>
</gene>
<keyword evidence="6 7" id="KW-0472">Membrane</keyword>
<dbReference type="GO" id="GO:0005886">
    <property type="term" value="C:plasma membrane"/>
    <property type="evidence" value="ECO:0007669"/>
    <property type="project" value="UniProtKB-SubCell"/>
</dbReference>
<reference evidence="9 10" key="1">
    <citation type="submission" date="2020-08" db="EMBL/GenBank/DDBJ databases">
        <title>Genomic Encyclopedia of Type Strains, Phase IV (KMG-IV): sequencing the most valuable type-strain genomes for metagenomic binning, comparative biology and taxonomic classification.</title>
        <authorList>
            <person name="Goeker M."/>
        </authorList>
    </citation>
    <scope>NUCLEOTIDE SEQUENCE [LARGE SCALE GENOMIC DNA]</scope>
    <source>
        <strain evidence="9 10">DSM 29854</strain>
    </source>
</reference>
<dbReference type="PANTHER" id="PTHR34582">
    <property type="entry name" value="UPF0702 TRANSMEMBRANE PROTEIN YCAP"/>
    <property type="match status" value="1"/>
</dbReference>
<keyword evidence="10" id="KW-1185">Reference proteome</keyword>
<evidence type="ECO:0000313" key="10">
    <source>
        <dbReference type="Proteomes" id="UP000563094"/>
    </source>
</evidence>
<evidence type="ECO:0000259" key="8">
    <source>
        <dbReference type="Pfam" id="PF04239"/>
    </source>
</evidence>
<feature type="transmembrane region" description="Helical" evidence="7">
    <location>
        <begin position="79"/>
        <end position="98"/>
    </location>
</feature>
<evidence type="ECO:0000256" key="1">
    <source>
        <dbReference type="ARBA" id="ARBA00004651"/>
    </source>
</evidence>
<dbReference type="AlphaFoldDB" id="A0A839GMA3"/>
<evidence type="ECO:0000313" key="9">
    <source>
        <dbReference type="EMBL" id="MBA9079850.1"/>
    </source>
</evidence>
<accession>A0A839GMA3</accession>
<comment type="similarity">
    <text evidence="2">Belongs to the UPF0702 family.</text>
</comment>
<dbReference type="EMBL" id="JACJIQ010000033">
    <property type="protein sequence ID" value="MBA9079850.1"/>
    <property type="molecule type" value="Genomic_DNA"/>
</dbReference>
<protein>
    <submittedName>
        <fullName evidence="9">Uncharacterized membrane protein YcaP (DUF421 family)</fullName>
    </submittedName>
</protein>
<evidence type="ECO:0000256" key="2">
    <source>
        <dbReference type="ARBA" id="ARBA00006448"/>
    </source>
</evidence>
<evidence type="ECO:0000256" key="4">
    <source>
        <dbReference type="ARBA" id="ARBA00022692"/>
    </source>
</evidence>
<evidence type="ECO:0000256" key="5">
    <source>
        <dbReference type="ARBA" id="ARBA00022989"/>
    </source>
</evidence>
<evidence type="ECO:0000256" key="3">
    <source>
        <dbReference type="ARBA" id="ARBA00022475"/>
    </source>
</evidence>
<keyword evidence="4 7" id="KW-0812">Transmembrane</keyword>
<comment type="subcellular location">
    <subcellularLocation>
        <location evidence="1">Cell membrane</location>
        <topology evidence="1">Multi-pass membrane protein</topology>
    </subcellularLocation>
</comment>
<dbReference type="RefSeq" id="WP_182514576.1">
    <property type="nucleotide sequence ID" value="NZ_JACJIQ010000033.1"/>
</dbReference>
<dbReference type="Pfam" id="PF04239">
    <property type="entry name" value="DUF421"/>
    <property type="match status" value="1"/>
</dbReference>
<dbReference type="Proteomes" id="UP000563094">
    <property type="component" value="Unassembled WGS sequence"/>
</dbReference>
<dbReference type="Gene3D" id="3.30.240.20">
    <property type="entry name" value="bsu07140 like domains"/>
    <property type="match status" value="1"/>
</dbReference>
<evidence type="ECO:0000256" key="6">
    <source>
        <dbReference type="ARBA" id="ARBA00023136"/>
    </source>
</evidence>
<keyword evidence="5 7" id="KW-1133">Transmembrane helix</keyword>
<feature type="domain" description="YetF C-terminal" evidence="8">
    <location>
        <begin position="112"/>
        <end position="174"/>
    </location>
</feature>
<evidence type="ECO:0000256" key="7">
    <source>
        <dbReference type="SAM" id="Phobius"/>
    </source>
</evidence>
<dbReference type="InterPro" id="IPR023090">
    <property type="entry name" value="UPF0702_alpha/beta_dom_sf"/>
</dbReference>
<comment type="caution">
    <text evidence="9">The sequence shown here is derived from an EMBL/GenBank/DDBJ whole genome shotgun (WGS) entry which is preliminary data.</text>
</comment>
<proteinExistence type="inferred from homology"/>
<feature type="transmembrane region" description="Helical" evidence="7">
    <location>
        <begin position="20"/>
        <end position="40"/>
    </location>
</feature>
<dbReference type="InterPro" id="IPR007353">
    <property type="entry name" value="DUF421"/>
</dbReference>
<dbReference type="PANTHER" id="PTHR34582:SF6">
    <property type="entry name" value="UPF0702 TRANSMEMBRANE PROTEIN YCAP"/>
    <property type="match status" value="1"/>
</dbReference>
<keyword evidence="3" id="KW-1003">Cell membrane</keyword>